<gene>
    <name evidence="2" type="ORF">V5O48_017549</name>
</gene>
<dbReference type="EMBL" id="JBAHYK010002748">
    <property type="protein sequence ID" value="KAL0564496.1"/>
    <property type="molecule type" value="Genomic_DNA"/>
</dbReference>
<keyword evidence="3" id="KW-1185">Reference proteome</keyword>
<feature type="compositionally biased region" description="Polar residues" evidence="1">
    <location>
        <begin position="1"/>
        <end position="23"/>
    </location>
</feature>
<sequence length="135" mass="14633">SNTRYSPPSDSLLPTTHSDSGSFVNDAPESPGLANFRQKTPVENMPFRSSQRPEKTLTPFTLLHPVEPCASETACPLRKSETQNIAPGVVVAAREAEGEGRTRNSVTLGAEKAMVQTKLEKRKEAEVSARSLTPQ</sequence>
<feature type="non-terminal residue" evidence="2">
    <location>
        <position position="135"/>
    </location>
</feature>
<feature type="non-terminal residue" evidence="2">
    <location>
        <position position="1"/>
    </location>
</feature>
<evidence type="ECO:0000313" key="2">
    <source>
        <dbReference type="EMBL" id="KAL0564496.1"/>
    </source>
</evidence>
<name>A0ABR3ENS3_9AGAR</name>
<evidence type="ECO:0000313" key="3">
    <source>
        <dbReference type="Proteomes" id="UP001465976"/>
    </source>
</evidence>
<organism evidence="2 3">
    <name type="scientific">Marasmius crinis-equi</name>
    <dbReference type="NCBI Taxonomy" id="585013"/>
    <lineage>
        <taxon>Eukaryota</taxon>
        <taxon>Fungi</taxon>
        <taxon>Dikarya</taxon>
        <taxon>Basidiomycota</taxon>
        <taxon>Agaricomycotina</taxon>
        <taxon>Agaricomycetes</taxon>
        <taxon>Agaricomycetidae</taxon>
        <taxon>Agaricales</taxon>
        <taxon>Marasmiineae</taxon>
        <taxon>Marasmiaceae</taxon>
        <taxon>Marasmius</taxon>
    </lineage>
</organism>
<protein>
    <submittedName>
        <fullName evidence="2">Uncharacterized protein</fullName>
    </submittedName>
</protein>
<comment type="caution">
    <text evidence="2">The sequence shown here is derived from an EMBL/GenBank/DDBJ whole genome shotgun (WGS) entry which is preliminary data.</text>
</comment>
<dbReference type="Proteomes" id="UP001465976">
    <property type="component" value="Unassembled WGS sequence"/>
</dbReference>
<evidence type="ECO:0000256" key="1">
    <source>
        <dbReference type="SAM" id="MobiDB-lite"/>
    </source>
</evidence>
<proteinExistence type="predicted"/>
<accession>A0ABR3ENS3</accession>
<reference evidence="2 3" key="1">
    <citation type="submission" date="2024-02" db="EMBL/GenBank/DDBJ databases">
        <title>A draft genome for the cacao thread blight pathogen Marasmius crinis-equi.</title>
        <authorList>
            <person name="Cohen S.P."/>
            <person name="Baruah I.K."/>
            <person name="Amoako-Attah I."/>
            <person name="Bukari Y."/>
            <person name="Meinhardt L.W."/>
            <person name="Bailey B.A."/>
        </authorList>
    </citation>
    <scope>NUCLEOTIDE SEQUENCE [LARGE SCALE GENOMIC DNA]</scope>
    <source>
        <strain evidence="2 3">GH-76</strain>
    </source>
</reference>
<feature type="region of interest" description="Disordered" evidence="1">
    <location>
        <begin position="1"/>
        <end position="54"/>
    </location>
</feature>